<proteinExistence type="predicted"/>
<accession>A0A7J7P2G1</accession>
<gene>
    <name evidence="1" type="ORF">GIB67_022980</name>
</gene>
<keyword evidence="2" id="KW-1185">Reference proteome</keyword>
<evidence type="ECO:0000313" key="1">
    <source>
        <dbReference type="EMBL" id="KAF6173621.1"/>
    </source>
</evidence>
<dbReference type="SUPFAM" id="SSF51445">
    <property type="entry name" value="(Trans)glycosidases"/>
    <property type="match status" value="1"/>
</dbReference>
<protein>
    <submittedName>
        <fullName evidence="1">Uncharacterized protein</fullName>
    </submittedName>
</protein>
<dbReference type="OrthoDB" id="1079501at2759"/>
<dbReference type="AlphaFoldDB" id="A0A7J7P2G1"/>
<dbReference type="InterPro" id="IPR017853">
    <property type="entry name" value="GH"/>
</dbReference>
<comment type="caution">
    <text evidence="1">The sequence shown here is derived from an EMBL/GenBank/DDBJ whole genome shotgun (WGS) entry which is preliminary data.</text>
</comment>
<dbReference type="PANTHER" id="PTHR34282">
    <property type="entry name" value="OS01G0228800 PROTEIN-RELATED"/>
    <property type="match status" value="1"/>
</dbReference>
<organism evidence="1 2">
    <name type="scientific">Kingdonia uniflora</name>
    <dbReference type="NCBI Taxonomy" id="39325"/>
    <lineage>
        <taxon>Eukaryota</taxon>
        <taxon>Viridiplantae</taxon>
        <taxon>Streptophyta</taxon>
        <taxon>Embryophyta</taxon>
        <taxon>Tracheophyta</taxon>
        <taxon>Spermatophyta</taxon>
        <taxon>Magnoliopsida</taxon>
        <taxon>Ranunculales</taxon>
        <taxon>Circaeasteraceae</taxon>
        <taxon>Kingdonia</taxon>
    </lineage>
</organism>
<name>A0A7J7P2G1_9MAGN</name>
<evidence type="ECO:0000313" key="2">
    <source>
        <dbReference type="Proteomes" id="UP000541444"/>
    </source>
</evidence>
<dbReference type="EMBL" id="JACGCM010000333">
    <property type="protein sequence ID" value="KAF6173621.1"/>
    <property type="molecule type" value="Genomic_DNA"/>
</dbReference>
<sequence>MILHEINTCIGIYCDYFSPNKAYKLKMWTGWFTAFGGTVHRRPEEDLAFSVTRFIQNSGSFINYYMVNLEYREEQGSSHYEISPPINQHCSFAESAEEPNKLIDNKPEPWKTSRTESPLKGLFLSNPSFLSHAEYFLDLNINQPILSQPTTIEDHDTMDTKLIMNCANELMERNGVKVSQWDHPILRTCIPNPRNNISINKLVNKVCEGVDNLISYIEKNHSTKPTDSFKKMLESDLMGKGMMVGGVGFELGEWTVLLKLTKL</sequence>
<reference evidence="1 2" key="1">
    <citation type="journal article" date="2020" name="IScience">
        <title>Genome Sequencing of the Endangered Kingdonia uniflora (Circaeasteraceae, Ranunculales) Reveals Potential Mechanisms of Evolutionary Specialization.</title>
        <authorList>
            <person name="Sun Y."/>
            <person name="Deng T."/>
            <person name="Zhang A."/>
            <person name="Moore M.J."/>
            <person name="Landis J.B."/>
            <person name="Lin N."/>
            <person name="Zhang H."/>
            <person name="Zhang X."/>
            <person name="Huang J."/>
            <person name="Zhang X."/>
            <person name="Sun H."/>
            <person name="Wang H."/>
        </authorList>
    </citation>
    <scope>NUCLEOTIDE SEQUENCE [LARGE SCALE GENOMIC DNA]</scope>
    <source>
        <strain evidence="1">TB1705</strain>
        <tissue evidence="1">Leaf</tissue>
    </source>
</reference>
<dbReference type="PANTHER" id="PTHR34282:SF2">
    <property type="entry name" value="DUF3741 DOMAIN-CONTAINING PROTEIN"/>
    <property type="match status" value="1"/>
</dbReference>
<dbReference type="Proteomes" id="UP000541444">
    <property type="component" value="Unassembled WGS sequence"/>
</dbReference>